<proteinExistence type="inferred from homology"/>
<dbReference type="PRINTS" id="PR00080">
    <property type="entry name" value="SDRFAMILY"/>
</dbReference>
<dbReference type="EMBL" id="JALKFT010000005">
    <property type="protein sequence ID" value="MCK9875509.1"/>
    <property type="molecule type" value="Genomic_DNA"/>
</dbReference>
<evidence type="ECO:0000313" key="4">
    <source>
        <dbReference type="EMBL" id="MCK9875509.1"/>
    </source>
</evidence>
<organism evidence="4 5">
    <name type="scientific">Frankia umida</name>
    <dbReference type="NCBI Taxonomy" id="573489"/>
    <lineage>
        <taxon>Bacteria</taxon>
        <taxon>Bacillati</taxon>
        <taxon>Actinomycetota</taxon>
        <taxon>Actinomycetes</taxon>
        <taxon>Frankiales</taxon>
        <taxon>Frankiaceae</taxon>
        <taxon>Frankia</taxon>
    </lineage>
</organism>
<keyword evidence="2" id="KW-0560">Oxidoreductase</keyword>
<dbReference type="InterPro" id="IPR020904">
    <property type="entry name" value="Sc_DH/Rdtase_CS"/>
</dbReference>
<accession>A0ABT0JVF7</accession>
<evidence type="ECO:0000256" key="1">
    <source>
        <dbReference type="ARBA" id="ARBA00006484"/>
    </source>
</evidence>
<dbReference type="Gene3D" id="3.40.50.720">
    <property type="entry name" value="NAD(P)-binding Rossmann-like Domain"/>
    <property type="match status" value="1"/>
</dbReference>
<dbReference type="PANTHER" id="PTHR43976:SF16">
    <property type="entry name" value="SHORT-CHAIN DEHYDROGENASE_REDUCTASE FAMILY PROTEIN"/>
    <property type="match status" value="1"/>
</dbReference>
<evidence type="ECO:0000313" key="5">
    <source>
        <dbReference type="Proteomes" id="UP001201873"/>
    </source>
</evidence>
<dbReference type="InterPro" id="IPR036291">
    <property type="entry name" value="NAD(P)-bd_dom_sf"/>
</dbReference>
<dbReference type="InterPro" id="IPR051911">
    <property type="entry name" value="SDR_oxidoreductase"/>
</dbReference>
<dbReference type="Pfam" id="PF00106">
    <property type="entry name" value="adh_short"/>
    <property type="match status" value="1"/>
</dbReference>
<dbReference type="CDD" id="cd05374">
    <property type="entry name" value="17beta-HSD-like_SDR_c"/>
    <property type="match status" value="1"/>
</dbReference>
<keyword evidence="5" id="KW-1185">Reference proteome</keyword>
<sequence length="286" mass="30262">MDKVWIITGANSGFGLAFTRAAIEAGDVVVAAVRRPDTLDALAARFPDRLDVVPFDVTDTTRAQSVVDDVLARHGRIDVLVNNAGRTHVGAAEETSDDELRSLFELHFFGVVALTRAVLPQLRQQGRGAIVQLSSMGGQMSAPGFSAYSATKFALEGWSEGLAHEVRPFGVDVLIVEPGAFRTSLFAPSNRSSSADRGTYAASVGSTRAMVEGGDGDQAGDPAKLASLVLEVLGSGNVPLRLPVGPDGVDAVLRHLDEVRADVDAWQKAARDTTFDPTLRRGTPTP</sequence>
<dbReference type="PROSITE" id="PS00061">
    <property type="entry name" value="ADH_SHORT"/>
    <property type="match status" value="1"/>
</dbReference>
<dbReference type="PANTHER" id="PTHR43976">
    <property type="entry name" value="SHORT CHAIN DEHYDROGENASE"/>
    <property type="match status" value="1"/>
</dbReference>
<dbReference type="InterPro" id="IPR002347">
    <property type="entry name" value="SDR_fam"/>
</dbReference>
<dbReference type="RefSeq" id="WP_248823950.1">
    <property type="nucleotide sequence ID" value="NZ_JALKFT010000005.1"/>
</dbReference>
<protein>
    <submittedName>
        <fullName evidence="4">SDR family NAD(P)-dependent oxidoreductase</fullName>
    </submittedName>
</protein>
<reference evidence="4 5" key="1">
    <citation type="submission" date="2022-04" db="EMBL/GenBank/DDBJ databases">
        <title>Genome diversity in the genus Frankia.</title>
        <authorList>
            <person name="Carlos-Shanley C."/>
            <person name="Hahn D."/>
        </authorList>
    </citation>
    <scope>NUCLEOTIDE SEQUENCE [LARGE SCALE GENOMIC DNA]</scope>
    <source>
        <strain evidence="4 5">Ag45/Mut15</strain>
    </source>
</reference>
<gene>
    <name evidence="4" type="ORF">MXD59_06930</name>
</gene>
<dbReference type="PRINTS" id="PR00081">
    <property type="entry name" value="GDHRDH"/>
</dbReference>
<evidence type="ECO:0000256" key="3">
    <source>
        <dbReference type="RuleBase" id="RU000363"/>
    </source>
</evidence>
<name>A0ABT0JVF7_9ACTN</name>
<dbReference type="Proteomes" id="UP001201873">
    <property type="component" value="Unassembled WGS sequence"/>
</dbReference>
<dbReference type="SUPFAM" id="SSF51735">
    <property type="entry name" value="NAD(P)-binding Rossmann-fold domains"/>
    <property type="match status" value="1"/>
</dbReference>
<comment type="caution">
    <text evidence="4">The sequence shown here is derived from an EMBL/GenBank/DDBJ whole genome shotgun (WGS) entry which is preliminary data.</text>
</comment>
<evidence type="ECO:0000256" key="2">
    <source>
        <dbReference type="ARBA" id="ARBA00023002"/>
    </source>
</evidence>
<comment type="similarity">
    <text evidence="1 3">Belongs to the short-chain dehydrogenases/reductases (SDR) family.</text>
</comment>